<organism evidence="8 9">
    <name type="scientific">Nyssa sinensis</name>
    <dbReference type="NCBI Taxonomy" id="561372"/>
    <lineage>
        <taxon>Eukaryota</taxon>
        <taxon>Viridiplantae</taxon>
        <taxon>Streptophyta</taxon>
        <taxon>Embryophyta</taxon>
        <taxon>Tracheophyta</taxon>
        <taxon>Spermatophyta</taxon>
        <taxon>Magnoliopsida</taxon>
        <taxon>eudicotyledons</taxon>
        <taxon>Gunneridae</taxon>
        <taxon>Pentapetalae</taxon>
        <taxon>asterids</taxon>
        <taxon>Cornales</taxon>
        <taxon>Nyssaceae</taxon>
        <taxon>Nyssa</taxon>
    </lineage>
</organism>
<dbReference type="AlphaFoldDB" id="A0A5J5BVE7"/>
<feature type="transmembrane region" description="Helical" evidence="6">
    <location>
        <begin position="63"/>
        <end position="83"/>
    </location>
</feature>
<evidence type="ECO:0000313" key="9">
    <source>
        <dbReference type="Proteomes" id="UP000325577"/>
    </source>
</evidence>
<sequence length="243" mass="26699">METVKLKTISGIAKVGGIAICMAGSATIAFCRGPYLKLLFHHHLFGHQNGQQHQLQVPSGTTWIKGCFLMLTSNCFWGFWLVLQARVMKSYPTKLLFTTLQCFLSSIQSFVIAIALERDPYKWKLGWNVKLLAIAYCGIVVTGVTYYLQAWVIEKKGPVFLAMSTPLALVFTIFSSALLLGDIISLGSVLGGILLVGGLYSVLWGKSKEHKMDDGICLTVEAQKECSESKEATTTKNPTVLLV</sequence>
<reference evidence="8 9" key="1">
    <citation type="submission" date="2019-09" db="EMBL/GenBank/DDBJ databases">
        <title>A chromosome-level genome assembly of the Chinese tupelo Nyssa sinensis.</title>
        <authorList>
            <person name="Yang X."/>
            <person name="Kang M."/>
            <person name="Yang Y."/>
            <person name="Xiong H."/>
            <person name="Wang M."/>
            <person name="Zhang Z."/>
            <person name="Wang Z."/>
            <person name="Wu H."/>
            <person name="Ma T."/>
            <person name="Liu J."/>
            <person name="Xi Z."/>
        </authorList>
    </citation>
    <scope>NUCLEOTIDE SEQUENCE [LARGE SCALE GENOMIC DNA]</scope>
    <source>
        <strain evidence="8">J267</strain>
        <tissue evidence="8">Leaf</tissue>
    </source>
</reference>
<gene>
    <name evidence="8" type="ORF">F0562_003398</name>
</gene>
<dbReference type="GO" id="GO:0016020">
    <property type="term" value="C:membrane"/>
    <property type="evidence" value="ECO:0007669"/>
    <property type="project" value="UniProtKB-SubCell"/>
</dbReference>
<dbReference type="InterPro" id="IPR030184">
    <property type="entry name" value="WAT1-related"/>
</dbReference>
<feature type="transmembrane region" description="Helical" evidence="6">
    <location>
        <begin position="12"/>
        <end position="35"/>
    </location>
</feature>
<dbReference type="Pfam" id="PF00892">
    <property type="entry name" value="EamA"/>
    <property type="match status" value="1"/>
</dbReference>
<protein>
    <recommendedName>
        <fullName evidence="6">WAT1-related protein</fullName>
    </recommendedName>
</protein>
<keyword evidence="5 6" id="KW-0472">Membrane</keyword>
<evidence type="ECO:0000256" key="2">
    <source>
        <dbReference type="ARBA" id="ARBA00007635"/>
    </source>
</evidence>
<name>A0A5J5BVE7_9ASTE</name>
<dbReference type="PANTHER" id="PTHR31218">
    <property type="entry name" value="WAT1-RELATED PROTEIN"/>
    <property type="match status" value="1"/>
</dbReference>
<evidence type="ECO:0000256" key="1">
    <source>
        <dbReference type="ARBA" id="ARBA00004141"/>
    </source>
</evidence>
<dbReference type="OrthoDB" id="1718296at2759"/>
<feature type="transmembrane region" description="Helical" evidence="6">
    <location>
        <begin position="127"/>
        <end position="147"/>
    </location>
</feature>
<evidence type="ECO:0000256" key="3">
    <source>
        <dbReference type="ARBA" id="ARBA00022692"/>
    </source>
</evidence>
<keyword evidence="3 6" id="KW-0812">Transmembrane</keyword>
<proteinExistence type="inferred from homology"/>
<comment type="similarity">
    <text evidence="2 6">Belongs to the drug/metabolite transporter (DMT) superfamily. Plant drug/metabolite exporter (P-DME) (TC 2.A.7.4) family.</text>
</comment>
<feature type="transmembrane region" description="Helical" evidence="6">
    <location>
        <begin position="159"/>
        <end position="177"/>
    </location>
</feature>
<dbReference type="EMBL" id="CM018032">
    <property type="protein sequence ID" value="KAA8546969.1"/>
    <property type="molecule type" value="Genomic_DNA"/>
</dbReference>
<keyword evidence="9" id="KW-1185">Reference proteome</keyword>
<dbReference type="InterPro" id="IPR000620">
    <property type="entry name" value="EamA_dom"/>
</dbReference>
<evidence type="ECO:0000313" key="8">
    <source>
        <dbReference type="EMBL" id="KAA8546969.1"/>
    </source>
</evidence>
<evidence type="ECO:0000256" key="5">
    <source>
        <dbReference type="ARBA" id="ARBA00023136"/>
    </source>
</evidence>
<comment type="subcellular location">
    <subcellularLocation>
        <location evidence="1 6">Membrane</location>
        <topology evidence="1 6">Multi-pass membrane protein</topology>
    </subcellularLocation>
</comment>
<feature type="transmembrane region" description="Helical" evidence="6">
    <location>
        <begin position="183"/>
        <end position="203"/>
    </location>
</feature>
<feature type="transmembrane region" description="Helical" evidence="6">
    <location>
        <begin position="95"/>
        <end position="115"/>
    </location>
</feature>
<evidence type="ECO:0000259" key="7">
    <source>
        <dbReference type="Pfam" id="PF00892"/>
    </source>
</evidence>
<accession>A0A5J5BVE7</accession>
<evidence type="ECO:0000256" key="6">
    <source>
        <dbReference type="RuleBase" id="RU363077"/>
    </source>
</evidence>
<keyword evidence="4 6" id="KW-1133">Transmembrane helix</keyword>
<dbReference type="SUPFAM" id="SSF103481">
    <property type="entry name" value="Multidrug resistance efflux transporter EmrE"/>
    <property type="match status" value="1"/>
</dbReference>
<evidence type="ECO:0000256" key="4">
    <source>
        <dbReference type="ARBA" id="ARBA00022989"/>
    </source>
</evidence>
<dbReference type="Proteomes" id="UP000325577">
    <property type="component" value="Linkage Group LG1"/>
</dbReference>
<dbReference type="InterPro" id="IPR037185">
    <property type="entry name" value="EmrE-like"/>
</dbReference>
<feature type="domain" description="EamA" evidence="7">
    <location>
        <begin position="65"/>
        <end position="203"/>
    </location>
</feature>
<dbReference type="GO" id="GO:0022857">
    <property type="term" value="F:transmembrane transporter activity"/>
    <property type="evidence" value="ECO:0007669"/>
    <property type="project" value="InterPro"/>
</dbReference>